<accession>A0A0F9DBR0</accession>
<evidence type="ECO:0000313" key="1">
    <source>
        <dbReference type="EMBL" id="KKL59148.1"/>
    </source>
</evidence>
<dbReference type="EMBL" id="LAZR01029586">
    <property type="protein sequence ID" value="KKL59148.1"/>
    <property type="molecule type" value="Genomic_DNA"/>
</dbReference>
<proteinExistence type="predicted"/>
<protein>
    <submittedName>
        <fullName evidence="1">Uncharacterized protein</fullName>
    </submittedName>
</protein>
<comment type="caution">
    <text evidence="1">The sequence shown here is derived from an EMBL/GenBank/DDBJ whole genome shotgun (WGS) entry which is preliminary data.</text>
</comment>
<dbReference type="AlphaFoldDB" id="A0A0F9DBR0"/>
<organism evidence="1">
    <name type="scientific">marine sediment metagenome</name>
    <dbReference type="NCBI Taxonomy" id="412755"/>
    <lineage>
        <taxon>unclassified sequences</taxon>
        <taxon>metagenomes</taxon>
        <taxon>ecological metagenomes</taxon>
    </lineage>
</organism>
<name>A0A0F9DBR0_9ZZZZ</name>
<reference evidence="1" key="1">
    <citation type="journal article" date="2015" name="Nature">
        <title>Complex archaea that bridge the gap between prokaryotes and eukaryotes.</title>
        <authorList>
            <person name="Spang A."/>
            <person name="Saw J.H."/>
            <person name="Jorgensen S.L."/>
            <person name="Zaremba-Niedzwiedzka K."/>
            <person name="Martijn J."/>
            <person name="Lind A.E."/>
            <person name="van Eijk R."/>
            <person name="Schleper C."/>
            <person name="Guy L."/>
            <person name="Ettema T.J."/>
        </authorList>
    </citation>
    <scope>NUCLEOTIDE SEQUENCE</scope>
</reference>
<gene>
    <name evidence="1" type="ORF">LCGC14_2218220</name>
</gene>
<sequence>MITTKKKIENLRDQKMQTEYENNLAIWDALIILAQAIDNFFFY</sequence>